<name>A0ACC0HD76_9ERIC</name>
<evidence type="ECO:0000313" key="1">
    <source>
        <dbReference type="EMBL" id="KAI8011294.1"/>
    </source>
</evidence>
<gene>
    <name evidence="1" type="ORF">LOK49_LG06G01593</name>
</gene>
<protein>
    <submittedName>
        <fullName evidence="1">G-type lectin S-receptor-like serine/threonine-protein kinase SD2-5</fullName>
    </submittedName>
</protein>
<sequence>MHLLRLFKRKAEQEQLLDIVDKYSEDMQLHGTEVVEMMKVAAWCLQNDFEKRPSMTVVVQVLEGALINIGDNLDYDFTNPPILRTIAAAAAVDEEQQDVAAQTVLLPSVLSGPR</sequence>
<organism evidence="1 2">
    <name type="scientific">Camellia lanceoleosa</name>
    <dbReference type="NCBI Taxonomy" id="1840588"/>
    <lineage>
        <taxon>Eukaryota</taxon>
        <taxon>Viridiplantae</taxon>
        <taxon>Streptophyta</taxon>
        <taxon>Embryophyta</taxon>
        <taxon>Tracheophyta</taxon>
        <taxon>Spermatophyta</taxon>
        <taxon>Magnoliopsida</taxon>
        <taxon>eudicotyledons</taxon>
        <taxon>Gunneridae</taxon>
        <taxon>Pentapetalae</taxon>
        <taxon>asterids</taxon>
        <taxon>Ericales</taxon>
        <taxon>Theaceae</taxon>
        <taxon>Camellia</taxon>
    </lineage>
</organism>
<proteinExistence type="predicted"/>
<accession>A0ACC0HD76</accession>
<dbReference type="Proteomes" id="UP001060215">
    <property type="component" value="Chromosome 5"/>
</dbReference>
<keyword evidence="2" id="KW-1185">Reference proteome</keyword>
<evidence type="ECO:0000313" key="2">
    <source>
        <dbReference type="Proteomes" id="UP001060215"/>
    </source>
</evidence>
<comment type="caution">
    <text evidence="1">The sequence shown here is derived from an EMBL/GenBank/DDBJ whole genome shotgun (WGS) entry which is preliminary data.</text>
</comment>
<reference evidence="1 2" key="1">
    <citation type="journal article" date="2022" name="Plant J.">
        <title>Chromosome-level genome of Camellia lanceoleosa provides a valuable resource for understanding genome evolution and self-incompatibility.</title>
        <authorList>
            <person name="Gong W."/>
            <person name="Xiao S."/>
            <person name="Wang L."/>
            <person name="Liao Z."/>
            <person name="Chang Y."/>
            <person name="Mo W."/>
            <person name="Hu G."/>
            <person name="Li W."/>
            <person name="Zhao G."/>
            <person name="Zhu H."/>
            <person name="Hu X."/>
            <person name="Ji K."/>
            <person name="Xiang X."/>
            <person name="Song Q."/>
            <person name="Yuan D."/>
            <person name="Jin S."/>
            <person name="Zhang L."/>
        </authorList>
    </citation>
    <scope>NUCLEOTIDE SEQUENCE [LARGE SCALE GENOMIC DNA]</scope>
    <source>
        <strain evidence="1">SQ_2022a</strain>
    </source>
</reference>
<dbReference type="EMBL" id="CM045762">
    <property type="protein sequence ID" value="KAI8011294.1"/>
    <property type="molecule type" value="Genomic_DNA"/>
</dbReference>